<gene>
    <name evidence="2" type="ORF">L484_021327</name>
</gene>
<dbReference type="AlphaFoldDB" id="W9S843"/>
<feature type="region of interest" description="Disordered" evidence="1">
    <location>
        <begin position="26"/>
        <end position="70"/>
    </location>
</feature>
<organism evidence="2 3">
    <name type="scientific">Morus notabilis</name>
    <dbReference type="NCBI Taxonomy" id="981085"/>
    <lineage>
        <taxon>Eukaryota</taxon>
        <taxon>Viridiplantae</taxon>
        <taxon>Streptophyta</taxon>
        <taxon>Embryophyta</taxon>
        <taxon>Tracheophyta</taxon>
        <taxon>Spermatophyta</taxon>
        <taxon>Magnoliopsida</taxon>
        <taxon>eudicotyledons</taxon>
        <taxon>Gunneridae</taxon>
        <taxon>Pentapetalae</taxon>
        <taxon>rosids</taxon>
        <taxon>fabids</taxon>
        <taxon>Rosales</taxon>
        <taxon>Moraceae</taxon>
        <taxon>Moreae</taxon>
        <taxon>Morus</taxon>
    </lineage>
</organism>
<feature type="compositionally biased region" description="Basic and acidic residues" evidence="1">
    <location>
        <begin position="35"/>
        <end position="58"/>
    </location>
</feature>
<evidence type="ECO:0000256" key="1">
    <source>
        <dbReference type="SAM" id="MobiDB-lite"/>
    </source>
</evidence>
<proteinExistence type="predicted"/>
<sequence length="122" mass="13760">MNNITGDKLTNITIEDLLAKTRVTPSLGSTIGTNEDPRDTTSRKHYYHTEEDPRDSTIRRHQHGISKDPIRRSEIPEMVGILENLVAHIAWCPKTLSFVLYTHEVATTIMILTLQPRAPSLG</sequence>
<name>W9S843_9ROSA</name>
<protein>
    <submittedName>
        <fullName evidence="2">Uncharacterized protein</fullName>
    </submittedName>
</protein>
<dbReference type="EMBL" id="KE346220">
    <property type="protein sequence ID" value="EXC31025.1"/>
    <property type="molecule type" value="Genomic_DNA"/>
</dbReference>
<accession>W9S843</accession>
<reference evidence="3" key="1">
    <citation type="submission" date="2013-01" db="EMBL/GenBank/DDBJ databases">
        <title>Draft Genome Sequence of a Mulberry Tree, Morus notabilis C.K. Schneid.</title>
        <authorList>
            <person name="He N."/>
            <person name="Zhao S."/>
        </authorList>
    </citation>
    <scope>NUCLEOTIDE SEQUENCE</scope>
</reference>
<evidence type="ECO:0000313" key="3">
    <source>
        <dbReference type="Proteomes" id="UP000030645"/>
    </source>
</evidence>
<dbReference type="Proteomes" id="UP000030645">
    <property type="component" value="Unassembled WGS sequence"/>
</dbReference>
<keyword evidence="3" id="KW-1185">Reference proteome</keyword>
<evidence type="ECO:0000313" key="2">
    <source>
        <dbReference type="EMBL" id="EXC31025.1"/>
    </source>
</evidence>